<organism evidence="2 3">
    <name type="scientific">Ramalina farinacea</name>
    <dbReference type="NCBI Taxonomy" id="258253"/>
    <lineage>
        <taxon>Eukaryota</taxon>
        <taxon>Fungi</taxon>
        <taxon>Dikarya</taxon>
        <taxon>Ascomycota</taxon>
        <taxon>Pezizomycotina</taxon>
        <taxon>Lecanoromycetes</taxon>
        <taxon>OSLEUM clade</taxon>
        <taxon>Lecanoromycetidae</taxon>
        <taxon>Lecanorales</taxon>
        <taxon>Lecanorineae</taxon>
        <taxon>Ramalinaceae</taxon>
        <taxon>Ramalina</taxon>
    </lineage>
</organism>
<comment type="caution">
    <text evidence="2">The sequence shown here is derived from an EMBL/GenBank/DDBJ whole genome shotgun (WGS) entry which is preliminary data.</text>
</comment>
<evidence type="ECO:0000313" key="3">
    <source>
        <dbReference type="Proteomes" id="UP001161017"/>
    </source>
</evidence>
<proteinExistence type="predicted"/>
<feature type="region of interest" description="Disordered" evidence="1">
    <location>
        <begin position="432"/>
        <end position="480"/>
    </location>
</feature>
<evidence type="ECO:0000256" key="1">
    <source>
        <dbReference type="SAM" id="MobiDB-lite"/>
    </source>
</evidence>
<reference evidence="2" key="1">
    <citation type="journal article" date="2023" name="Genome Biol. Evol.">
        <title>First Whole Genome Sequence and Flow Cytometry Genome Size Data for the Lichen-Forming Fungus Ramalina farinacea (Ascomycota).</title>
        <authorList>
            <person name="Llewellyn T."/>
            <person name="Mian S."/>
            <person name="Hill R."/>
            <person name="Leitch I.J."/>
            <person name="Gaya E."/>
        </authorList>
    </citation>
    <scope>NUCLEOTIDE SEQUENCE</scope>
    <source>
        <strain evidence="2">LIQ254RAFAR</strain>
    </source>
</reference>
<dbReference type="AlphaFoldDB" id="A0AA43QK95"/>
<name>A0AA43QK95_9LECA</name>
<accession>A0AA43QK95</accession>
<gene>
    <name evidence="2" type="ORF">OHK93_006536</name>
</gene>
<dbReference type="Proteomes" id="UP001161017">
    <property type="component" value="Unassembled WGS sequence"/>
</dbReference>
<feature type="region of interest" description="Disordered" evidence="1">
    <location>
        <begin position="211"/>
        <end position="325"/>
    </location>
</feature>
<feature type="compositionally biased region" description="Polar residues" evidence="1">
    <location>
        <begin position="308"/>
        <end position="322"/>
    </location>
</feature>
<feature type="compositionally biased region" description="Basic and acidic residues" evidence="1">
    <location>
        <begin position="271"/>
        <end position="300"/>
    </location>
</feature>
<evidence type="ECO:0000313" key="2">
    <source>
        <dbReference type="EMBL" id="MDI1487267.1"/>
    </source>
</evidence>
<dbReference type="EMBL" id="JAPUFD010000005">
    <property type="protein sequence ID" value="MDI1487267.1"/>
    <property type="molecule type" value="Genomic_DNA"/>
</dbReference>
<protein>
    <submittedName>
        <fullName evidence="2">Uncharacterized protein</fullName>
    </submittedName>
</protein>
<sequence length="480" mass="53599">MAVTLPLGVGTPSARDMIFSCVICQRTLSDIYGENDRREGLQSISRVEVRMTLFNVRSSAQVNLAESRPTGVPFHPEQDPPNAPCPFCCKNNDARPKKLLFINGTSKGAYDSEIPDSYFDIPPPQINGPEKGTEGLRFQYLSLIRYSTTTFEKLHRWEAREPEIIRQLDKLRSFRKELMIARSQLLALQQNTSSIDAVLAHEGALPLKITNNRLSHGENKKAPDVPNNSPTARDTKHPTTMDTEADDRQVSVPPINLTRARTAVDVRSAPKSHDCEQKRHIGHADKVQDADRSCTMDKDSRKTRKLASPSSTRLPSSNQSVPGPSRYWELPFPSYCRPPIVQARTMMDNLPGAFQRRVVGSSGLTSYHAAEPTTRTLQAGPRNNALVLPMLDHGLNYTKVPRSSHVAYRTPWHRGMDPRQGISSHAASFRLPNTIPASDRNPFPPNINFDGHGNRTTEDGELQPWGLDPSNARMRTWSSS</sequence>
<keyword evidence="3" id="KW-1185">Reference proteome</keyword>